<dbReference type="PANTHER" id="PTHR10381:SF70">
    <property type="entry name" value="ATP-DEPENDENT CLP PROTEASE PROTEOLYTIC SUBUNIT"/>
    <property type="match status" value="1"/>
</dbReference>
<keyword evidence="2" id="KW-0963">Cytoplasm</keyword>
<dbReference type="Proteomes" id="UP000177838">
    <property type="component" value="Unassembled WGS sequence"/>
</dbReference>
<dbReference type="GO" id="GO:0009368">
    <property type="term" value="C:endopeptidase Clp complex"/>
    <property type="evidence" value="ECO:0007669"/>
    <property type="project" value="TreeGrafter"/>
</dbReference>
<accession>A0A1G2QG75</accession>
<dbReference type="GO" id="GO:0004252">
    <property type="term" value="F:serine-type endopeptidase activity"/>
    <property type="evidence" value="ECO:0007669"/>
    <property type="project" value="InterPro"/>
</dbReference>
<dbReference type="Gene3D" id="3.90.226.10">
    <property type="entry name" value="2-enoyl-CoA Hydratase, Chain A, domain 1"/>
    <property type="match status" value="1"/>
</dbReference>
<evidence type="ECO:0000256" key="2">
    <source>
        <dbReference type="ARBA" id="ARBA00022490"/>
    </source>
</evidence>
<dbReference type="AlphaFoldDB" id="A0A1G2QG75"/>
<evidence type="ECO:0000256" key="4">
    <source>
        <dbReference type="ARBA" id="ARBA00022801"/>
    </source>
</evidence>
<dbReference type="PRINTS" id="PR00127">
    <property type="entry name" value="CLPPROTEASEP"/>
</dbReference>
<name>A0A1G2QG75_9BACT</name>
<keyword evidence="4" id="KW-0378">Hydrolase</keyword>
<dbReference type="SUPFAM" id="SSF52096">
    <property type="entry name" value="ClpP/crotonase"/>
    <property type="match status" value="1"/>
</dbReference>
<gene>
    <name evidence="7" type="ORF">A2589_00750</name>
</gene>
<comment type="similarity">
    <text evidence="1 6">Belongs to the peptidase S14 family.</text>
</comment>
<sequence>MKTLSSKKLQIHSVARSDFFVAKPERMMEWLGGVNYENLQKILSEMKGMMLSEPKEEIQLLVNSFGGATGIGMSFYDAVTTWLKPDLCTIGSGDVDSSGIIIFLAGKRRFLTPNTTMLFHLAGRTLGNDQRFSTADMGSMLKEDKLKDYQYAGVVSERTGGQYSREAVLELMAGNTIVTAEEAVVMGLADQVLI</sequence>
<dbReference type="GO" id="GO:0006515">
    <property type="term" value="P:protein quality control for misfolded or incompletely synthesized proteins"/>
    <property type="evidence" value="ECO:0007669"/>
    <property type="project" value="TreeGrafter"/>
</dbReference>
<proteinExistence type="inferred from homology"/>
<dbReference type="EMBL" id="MHTK01000006">
    <property type="protein sequence ID" value="OHA59383.1"/>
    <property type="molecule type" value="Genomic_DNA"/>
</dbReference>
<dbReference type="PANTHER" id="PTHR10381">
    <property type="entry name" value="ATP-DEPENDENT CLP PROTEASE PROTEOLYTIC SUBUNIT"/>
    <property type="match status" value="1"/>
</dbReference>
<keyword evidence="3" id="KW-0645">Protease</keyword>
<evidence type="ECO:0000256" key="6">
    <source>
        <dbReference type="RuleBase" id="RU003567"/>
    </source>
</evidence>
<dbReference type="GO" id="GO:0004176">
    <property type="term" value="F:ATP-dependent peptidase activity"/>
    <property type="evidence" value="ECO:0007669"/>
    <property type="project" value="InterPro"/>
</dbReference>
<protein>
    <recommendedName>
        <fullName evidence="6">ATP-dependent Clp protease proteolytic subunit</fullName>
    </recommendedName>
</protein>
<evidence type="ECO:0000256" key="5">
    <source>
        <dbReference type="ARBA" id="ARBA00022825"/>
    </source>
</evidence>
<comment type="caution">
    <text evidence="7">The sequence shown here is derived from an EMBL/GenBank/DDBJ whole genome shotgun (WGS) entry which is preliminary data.</text>
</comment>
<dbReference type="GO" id="GO:0051117">
    <property type="term" value="F:ATPase binding"/>
    <property type="evidence" value="ECO:0007669"/>
    <property type="project" value="TreeGrafter"/>
</dbReference>
<dbReference type="InterPro" id="IPR001907">
    <property type="entry name" value="ClpP"/>
</dbReference>
<evidence type="ECO:0000256" key="3">
    <source>
        <dbReference type="ARBA" id="ARBA00022670"/>
    </source>
</evidence>
<dbReference type="InterPro" id="IPR023562">
    <property type="entry name" value="ClpP/TepA"/>
</dbReference>
<dbReference type="STRING" id="1802439.A2589_00750"/>
<dbReference type="InterPro" id="IPR029045">
    <property type="entry name" value="ClpP/crotonase-like_dom_sf"/>
</dbReference>
<keyword evidence="5" id="KW-0720">Serine protease</keyword>
<dbReference type="Pfam" id="PF00574">
    <property type="entry name" value="CLP_protease"/>
    <property type="match status" value="1"/>
</dbReference>
<evidence type="ECO:0000256" key="1">
    <source>
        <dbReference type="ARBA" id="ARBA00007039"/>
    </source>
</evidence>
<reference evidence="7 8" key="1">
    <citation type="journal article" date="2016" name="Nat. Commun.">
        <title>Thousands of microbial genomes shed light on interconnected biogeochemical processes in an aquifer system.</title>
        <authorList>
            <person name="Anantharaman K."/>
            <person name="Brown C.T."/>
            <person name="Hug L.A."/>
            <person name="Sharon I."/>
            <person name="Castelle C.J."/>
            <person name="Probst A.J."/>
            <person name="Thomas B.C."/>
            <person name="Singh A."/>
            <person name="Wilkins M.J."/>
            <person name="Karaoz U."/>
            <person name="Brodie E.L."/>
            <person name="Williams K.H."/>
            <person name="Hubbard S.S."/>
            <person name="Banfield J.F."/>
        </authorList>
    </citation>
    <scope>NUCLEOTIDE SEQUENCE [LARGE SCALE GENOMIC DNA]</scope>
</reference>
<evidence type="ECO:0000313" key="7">
    <source>
        <dbReference type="EMBL" id="OHA59383.1"/>
    </source>
</evidence>
<evidence type="ECO:0000313" key="8">
    <source>
        <dbReference type="Proteomes" id="UP000177838"/>
    </source>
</evidence>
<organism evidence="7 8">
    <name type="scientific">Candidatus Vogelbacteria bacterium RIFOXYD1_FULL_46_19</name>
    <dbReference type="NCBI Taxonomy" id="1802439"/>
    <lineage>
        <taxon>Bacteria</taxon>
        <taxon>Candidatus Vogeliibacteriota</taxon>
    </lineage>
</organism>